<dbReference type="Pfam" id="PF11716">
    <property type="entry name" value="MDMPI_N"/>
    <property type="match status" value="1"/>
</dbReference>
<dbReference type="InterPro" id="IPR024344">
    <property type="entry name" value="MDMPI_metal-binding"/>
</dbReference>
<evidence type="ECO:0000259" key="1">
    <source>
        <dbReference type="Pfam" id="PF07398"/>
    </source>
</evidence>
<keyword evidence="3" id="KW-0670">Pyruvate</keyword>
<organism evidence="3 4">
    <name type="scientific">Nocardia uniformis</name>
    <dbReference type="NCBI Taxonomy" id="53432"/>
    <lineage>
        <taxon>Bacteria</taxon>
        <taxon>Bacillati</taxon>
        <taxon>Actinomycetota</taxon>
        <taxon>Actinomycetes</taxon>
        <taxon>Mycobacteriales</taxon>
        <taxon>Nocardiaceae</taxon>
        <taxon>Nocardia</taxon>
    </lineage>
</organism>
<dbReference type="PANTHER" id="PTHR40758:SF1">
    <property type="entry name" value="CONSERVED PROTEIN"/>
    <property type="match status" value="1"/>
</dbReference>
<dbReference type="NCBIfam" id="TIGR03083">
    <property type="entry name" value="maleylpyruvate isomerase family mycothiol-dependent enzyme"/>
    <property type="match status" value="1"/>
</dbReference>
<comment type="caution">
    <text evidence="3">The sequence shown here is derived from an EMBL/GenBank/DDBJ whole genome shotgun (WGS) entry which is preliminary data.</text>
</comment>
<dbReference type="AlphaFoldDB" id="A0A849CBT6"/>
<dbReference type="GO" id="GO:0046872">
    <property type="term" value="F:metal ion binding"/>
    <property type="evidence" value="ECO:0007669"/>
    <property type="project" value="InterPro"/>
</dbReference>
<accession>A0A849CBT6</accession>
<dbReference type="InterPro" id="IPR017517">
    <property type="entry name" value="Maleyloyr_isom"/>
</dbReference>
<gene>
    <name evidence="3" type="ORF">HLB23_36625</name>
</gene>
<dbReference type="EMBL" id="JABELX010000020">
    <property type="protein sequence ID" value="NNH75316.1"/>
    <property type="molecule type" value="Genomic_DNA"/>
</dbReference>
<dbReference type="Gene3D" id="1.20.120.450">
    <property type="entry name" value="dinb family like domain"/>
    <property type="match status" value="1"/>
</dbReference>
<dbReference type="Proteomes" id="UP000586827">
    <property type="component" value="Unassembled WGS sequence"/>
</dbReference>
<feature type="domain" description="MDMPI C-terminal" evidence="1">
    <location>
        <begin position="152"/>
        <end position="256"/>
    </location>
</feature>
<dbReference type="InterPro" id="IPR034660">
    <property type="entry name" value="DinB/YfiT-like"/>
</dbReference>
<dbReference type="InterPro" id="IPR010872">
    <property type="entry name" value="MDMPI_C-term_domain"/>
</dbReference>
<sequence length="265" mass="29347">MALPFDRYCMEITNQTDQLRAVIDGADLTTAVPTCPGWNVGQLARHIGGGQRWAAAAVQRRVQEPLPDDELEFRDLSLYVNEEPVELDFWLGVGAAQLAGALAAAGEGLPLWTPVPTMPTSDFYARRFANEVVVHRADATLALGKDYAVDAEVAADAIDEWLELGSLPVMFEHHPRTRELLGPGRTLHFHATDGLPDQHADWAIDLTGDVITWRRAAEDAAVTINGPLTELLLVIYRRRPLAEANIEILGDRELFEFWLDRVSFG</sequence>
<keyword evidence="3" id="KW-0413">Isomerase</keyword>
<dbReference type="GO" id="GO:0005886">
    <property type="term" value="C:plasma membrane"/>
    <property type="evidence" value="ECO:0007669"/>
    <property type="project" value="TreeGrafter"/>
</dbReference>
<proteinExistence type="predicted"/>
<dbReference type="PANTHER" id="PTHR40758">
    <property type="entry name" value="CONSERVED PROTEIN"/>
    <property type="match status" value="1"/>
</dbReference>
<name>A0A849CBT6_9NOCA</name>
<evidence type="ECO:0000313" key="3">
    <source>
        <dbReference type="EMBL" id="NNH75316.1"/>
    </source>
</evidence>
<dbReference type="GO" id="GO:0016853">
    <property type="term" value="F:isomerase activity"/>
    <property type="evidence" value="ECO:0007669"/>
    <property type="project" value="UniProtKB-KW"/>
</dbReference>
<evidence type="ECO:0000313" key="4">
    <source>
        <dbReference type="Proteomes" id="UP000586827"/>
    </source>
</evidence>
<dbReference type="Pfam" id="PF07398">
    <property type="entry name" value="MDMPI_C"/>
    <property type="match status" value="1"/>
</dbReference>
<dbReference type="RefSeq" id="WP_067528423.1">
    <property type="nucleotide sequence ID" value="NZ_JABELX010000020.1"/>
</dbReference>
<dbReference type="SUPFAM" id="SSF109854">
    <property type="entry name" value="DinB/YfiT-like putative metalloenzymes"/>
    <property type="match status" value="1"/>
</dbReference>
<protein>
    <submittedName>
        <fullName evidence="3">Maleylpyruvate isomerase family mycothiol-dependent enzyme</fullName>
    </submittedName>
</protein>
<reference evidence="3 4" key="1">
    <citation type="submission" date="2020-05" db="EMBL/GenBank/DDBJ databases">
        <title>MicrobeNet Type strains.</title>
        <authorList>
            <person name="Nicholson A.C."/>
        </authorList>
    </citation>
    <scope>NUCLEOTIDE SEQUENCE [LARGE SCALE GENOMIC DNA]</scope>
    <source>
        <strain evidence="3 4">JCM 3224</strain>
    </source>
</reference>
<keyword evidence="4" id="KW-1185">Reference proteome</keyword>
<evidence type="ECO:0000259" key="2">
    <source>
        <dbReference type="Pfam" id="PF11716"/>
    </source>
</evidence>
<feature type="domain" description="Mycothiol-dependent maleylpyruvate isomerase metal-binding" evidence="2">
    <location>
        <begin position="11"/>
        <end position="139"/>
    </location>
</feature>